<keyword evidence="2" id="KW-1185">Reference proteome</keyword>
<evidence type="ECO:0000313" key="1">
    <source>
        <dbReference type="EMBL" id="XKR69698.1"/>
    </source>
</evidence>
<protein>
    <submittedName>
        <fullName evidence="1">Uncharacterized protein</fullName>
    </submittedName>
</protein>
<dbReference type="Proteomes" id="UP001234913">
    <property type="component" value="Chromosome"/>
</dbReference>
<evidence type="ECO:0000313" key="2">
    <source>
        <dbReference type="Proteomes" id="UP001234913"/>
    </source>
</evidence>
<accession>A0ACD5FNV5</accession>
<sequence length="58" mass="6844">MKQYKLTVKTDNTVNEKDKYSFEKGNVFDVVTIIRNQYGESLVLKNTKDVNVQFERIN</sequence>
<name>A0ACD5FNV5_STAHY</name>
<proteinExistence type="predicted"/>
<dbReference type="EMBL" id="CP171742">
    <property type="protein sequence ID" value="XKR69698.1"/>
    <property type="molecule type" value="Genomic_DNA"/>
</dbReference>
<gene>
    <name evidence="1" type="ORF">QUC96_002255</name>
</gene>
<organism evidence="1 2">
    <name type="scientific">Staphylococcus hyicus</name>
    <dbReference type="NCBI Taxonomy" id="1284"/>
    <lineage>
        <taxon>Bacteria</taxon>
        <taxon>Bacillati</taxon>
        <taxon>Bacillota</taxon>
        <taxon>Bacilli</taxon>
        <taxon>Bacillales</taxon>
        <taxon>Staphylococcaceae</taxon>
        <taxon>Staphylococcus</taxon>
    </lineage>
</organism>
<reference evidence="1" key="1">
    <citation type="submission" date="2024-09" db="EMBL/GenBank/DDBJ databases">
        <authorList>
            <person name="Gagne-Thivierge C."/>
        </authorList>
    </citation>
    <scope>NUCLEOTIDE SEQUENCE</scope>
    <source>
        <strain evidence="1">SC310</strain>
    </source>
</reference>